<proteinExistence type="predicted"/>
<gene>
    <name evidence="2" type="ORF">KAOT1_17788</name>
</gene>
<keyword evidence="1" id="KW-0812">Transmembrane</keyword>
<name>A9DT87_9FLAO</name>
<dbReference type="Proteomes" id="UP000002945">
    <property type="component" value="Unassembled WGS sequence"/>
</dbReference>
<reference evidence="2 3" key="1">
    <citation type="journal article" date="2011" name="J. Bacteriol.">
        <title>Genome sequence of the algicidal bacterium Kordia algicida OT-1.</title>
        <authorList>
            <person name="Lee H.S."/>
            <person name="Kang S.G."/>
            <person name="Kwon K.K."/>
            <person name="Lee J.H."/>
            <person name="Kim S.J."/>
        </authorList>
    </citation>
    <scope>NUCLEOTIDE SEQUENCE [LARGE SCALE GENOMIC DNA]</scope>
    <source>
        <strain evidence="2 3">OT-1</strain>
    </source>
</reference>
<protein>
    <submittedName>
        <fullName evidence="2">Uncharacterized protein</fullName>
    </submittedName>
</protein>
<evidence type="ECO:0000313" key="2">
    <source>
        <dbReference type="EMBL" id="EDP97039.1"/>
    </source>
</evidence>
<accession>A9DT87</accession>
<dbReference type="STRING" id="391587.KAOT1_17788"/>
<dbReference type="AlphaFoldDB" id="A9DT87"/>
<dbReference type="HOGENOM" id="CLU_3271593_0_0_10"/>
<keyword evidence="1" id="KW-0472">Membrane</keyword>
<evidence type="ECO:0000256" key="1">
    <source>
        <dbReference type="SAM" id="Phobius"/>
    </source>
</evidence>
<keyword evidence="1" id="KW-1133">Transmembrane helix</keyword>
<dbReference type="EMBL" id="ABIB01000003">
    <property type="protein sequence ID" value="EDP97039.1"/>
    <property type="molecule type" value="Genomic_DNA"/>
</dbReference>
<dbReference type="RefSeq" id="WP_007096092.1">
    <property type="nucleotide sequence ID" value="NZ_CP142125.1"/>
</dbReference>
<feature type="transmembrane region" description="Helical" evidence="1">
    <location>
        <begin position="6"/>
        <end position="25"/>
    </location>
</feature>
<sequence>MENYKGLLIGILALIVFRYTVGSFLRRKIKERKEEKKKKDH</sequence>
<evidence type="ECO:0000313" key="3">
    <source>
        <dbReference type="Proteomes" id="UP000002945"/>
    </source>
</evidence>
<organism evidence="2 3">
    <name type="scientific">Kordia algicida OT-1</name>
    <dbReference type="NCBI Taxonomy" id="391587"/>
    <lineage>
        <taxon>Bacteria</taxon>
        <taxon>Pseudomonadati</taxon>
        <taxon>Bacteroidota</taxon>
        <taxon>Flavobacteriia</taxon>
        <taxon>Flavobacteriales</taxon>
        <taxon>Flavobacteriaceae</taxon>
        <taxon>Kordia</taxon>
    </lineage>
</organism>
<comment type="caution">
    <text evidence="2">The sequence shown here is derived from an EMBL/GenBank/DDBJ whole genome shotgun (WGS) entry which is preliminary data.</text>
</comment>
<keyword evidence="3" id="KW-1185">Reference proteome</keyword>